<evidence type="ECO:0000256" key="8">
    <source>
        <dbReference type="ARBA" id="ARBA00023010"/>
    </source>
</evidence>
<dbReference type="GO" id="GO:0015031">
    <property type="term" value="P:protein transport"/>
    <property type="evidence" value="ECO:0007669"/>
    <property type="project" value="UniProtKB-KW"/>
</dbReference>
<dbReference type="EnsemblMetazoa" id="G15074.5">
    <property type="protein sequence ID" value="G15074.5:cds"/>
    <property type="gene ID" value="G15074"/>
</dbReference>
<dbReference type="OrthoDB" id="448649at2759"/>
<feature type="chain" id="PRO_5042430852" description="Nucleotide exchange factor SIL1" evidence="11">
    <location>
        <begin position="24"/>
        <end position="488"/>
    </location>
</feature>
<accession>A0A8W8IMW2</accession>
<dbReference type="PANTHER" id="PTHR19316:SF35">
    <property type="entry name" value="NUCLEOTIDE EXCHANGE FACTOR SIL1"/>
    <property type="match status" value="1"/>
</dbReference>
<dbReference type="InterPro" id="IPR011989">
    <property type="entry name" value="ARM-like"/>
</dbReference>
<evidence type="ECO:0000256" key="9">
    <source>
        <dbReference type="ARBA" id="ARBA00023180"/>
    </source>
</evidence>
<evidence type="ECO:0000313" key="13">
    <source>
        <dbReference type="Proteomes" id="UP000005408"/>
    </source>
</evidence>
<evidence type="ECO:0000256" key="6">
    <source>
        <dbReference type="ARBA" id="ARBA00022824"/>
    </source>
</evidence>
<keyword evidence="13" id="KW-1185">Reference proteome</keyword>
<reference evidence="12" key="1">
    <citation type="submission" date="2022-08" db="UniProtKB">
        <authorList>
            <consortium name="EnsemblMetazoa"/>
        </authorList>
    </citation>
    <scope>IDENTIFICATION</scope>
    <source>
        <strain evidence="12">05x7-T-G4-1.051#20</strain>
    </source>
</reference>
<dbReference type="OMA" id="FQPTHEW"/>
<keyword evidence="6" id="KW-0256">Endoplasmic reticulum</keyword>
<dbReference type="AlphaFoldDB" id="A0A8W8IMW2"/>
<evidence type="ECO:0000256" key="1">
    <source>
        <dbReference type="ARBA" id="ARBA00004319"/>
    </source>
</evidence>
<dbReference type="InterPro" id="IPR016024">
    <property type="entry name" value="ARM-type_fold"/>
</dbReference>
<dbReference type="Gene3D" id="1.25.10.10">
    <property type="entry name" value="Leucine-rich Repeat Variant"/>
    <property type="match status" value="1"/>
</dbReference>
<keyword evidence="4" id="KW-0813">Transport</keyword>
<keyword evidence="7" id="KW-0653">Protein transport</keyword>
<comment type="subcellular location">
    <subcellularLocation>
        <location evidence="1">Endoplasmic reticulum lumen</location>
    </subcellularLocation>
</comment>
<organism evidence="12 13">
    <name type="scientific">Magallana gigas</name>
    <name type="common">Pacific oyster</name>
    <name type="synonym">Crassostrea gigas</name>
    <dbReference type="NCBI Taxonomy" id="29159"/>
    <lineage>
        <taxon>Eukaryota</taxon>
        <taxon>Metazoa</taxon>
        <taxon>Spiralia</taxon>
        <taxon>Lophotrochozoa</taxon>
        <taxon>Mollusca</taxon>
        <taxon>Bivalvia</taxon>
        <taxon>Autobranchia</taxon>
        <taxon>Pteriomorphia</taxon>
        <taxon>Ostreida</taxon>
        <taxon>Ostreoidea</taxon>
        <taxon>Ostreidae</taxon>
        <taxon>Magallana</taxon>
    </lineage>
</organism>
<dbReference type="PANTHER" id="PTHR19316">
    <property type="entry name" value="PROTEIN FOLDING REGULATOR"/>
    <property type="match status" value="1"/>
</dbReference>
<sequence length="488" mass="55373">MQGLLLGVKLVTCVSLILFSVSCYNMVVRSEEAVDNTQNGGSSSPLLKTDKNPNTVTDKTSALTVVPDSEDDDATVTTEEEGAPDFSNLDVFYPTKDWQEVKPGQAVPKGLHIRLNMDTGQREAKLMEGDGGLKYWSQEGKQGIVNTEKKLFTPEDLKKALKEFRVNKIDDEDTERMEEVKKKYKSYEELKKDLEGLHMDIKTDRETVLELTSMLNSSSLDTTERVDVMETLLDYLHQIDNAILFCDIGGMKLVIKNLNDSNAEMRSISSAILATSLQNNPKVKVYCIKEGVLHHFVRALSTEVELPVKKKLLFALSAMVRNFPYAQTKFGELGGFSVLAKLFTLPGTSEEATKLSERTLTLVVDLLEEHQSVTKDNKHHSSEELLTQYQNFPLLEHLLQNGFCEIVGNLLENIPQREFESTTEVILKAAMKLKDSCFQQFKEHTVKFKSLHDNLLKLYHQDTEFDFYRDLSEVAKKLYLFLMEKDEL</sequence>
<dbReference type="EnsemblMetazoa" id="G15074.4">
    <property type="protein sequence ID" value="G15074.4:cds"/>
    <property type="gene ID" value="G15074"/>
</dbReference>
<evidence type="ECO:0000256" key="3">
    <source>
        <dbReference type="ARBA" id="ARBA00015352"/>
    </source>
</evidence>
<comment type="similarity">
    <text evidence="2">Belongs to the SIL1 family.</text>
</comment>
<dbReference type="EnsemblMetazoa" id="G15074.1">
    <property type="protein sequence ID" value="G15074.1:cds"/>
    <property type="gene ID" value="G15074"/>
</dbReference>
<evidence type="ECO:0000256" key="10">
    <source>
        <dbReference type="SAM" id="MobiDB-lite"/>
    </source>
</evidence>
<dbReference type="EnsemblMetazoa" id="G15074.2">
    <property type="protein sequence ID" value="G15074.2:cds"/>
    <property type="gene ID" value="G15074"/>
</dbReference>
<dbReference type="Proteomes" id="UP000005408">
    <property type="component" value="Unassembled WGS sequence"/>
</dbReference>
<evidence type="ECO:0000256" key="11">
    <source>
        <dbReference type="SAM" id="SignalP"/>
    </source>
</evidence>
<evidence type="ECO:0000256" key="5">
    <source>
        <dbReference type="ARBA" id="ARBA00022729"/>
    </source>
</evidence>
<dbReference type="SUPFAM" id="SSF48371">
    <property type="entry name" value="ARM repeat"/>
    <property type="match status" value="1"/>
</dbReference>
<evidence type="ECO:0000313" key="12">
    <source>
        <dbReference type="EnsemblMetazoa" id="G15074.1:cds"/>
    </source>
</evidence>
<feature type="signal peptide" evidence="11">
    <location>
        <begin position="1"/>
        <end position="23"/>
    </location>
</feature>
<evidence type="ECO:0000256" key="7">
    <source>
        <dbReference type="ARBA" id="ARBA00022927"/>
    </source>
</evidence>
<feature type="region of interest" description="Disordered" evidence="10">
    <location>
        <begin position="34"/>
        <end position="61"/>
    </location>
</feature>
<name>A0A8W8IMW2_MAGGI</name>
<dbReference type="GO" id="GO:0005788">
    <property type="term" value="C:endoplasmic reticulum lumen"/>
    <property type="evidence" value="ECO:0007669"/>
    <property type="project" value="UniProtKB-SubCell"/>
</dbReference>
<evidence type="ECO:0000256" key="4">
    <source>
        <dbReference type="ARBA" id="ARBA00022448"/>
    </source>
</evidence>
<protein>
    <recommendedName>
        <fullName evidence="3">Nucleotide exchange factor SIL1</fullName>
    </recommendedName>
</protein>
<keyword evidence="8" id="KW-0811">Translocation</keyword>
<dbReference type="InterPro" id="IPR050693">
    <property type="entry name" value="Hsp70_NEF-Inhibitors"/>
</dbReference>
<dbReference type="EnsemblMetazoa" id="G15074.6">
    <property type="protein sequence ID" value="G15074.6:cds"/>
    <property type="gene ID" value="G15074"/>
</dbReference>
<proteinExistence type="inferred from homology"/>
<feature type="compositionally biased region" description="Polar residues" evidence="10">
    <location>
        <begin position="35"/>
        <end position="61"/>
    </location>
</feature>
<keyword evidence="5 11" id="KW-0732">Signal</keyword>
<evidence type="ECO:0000256" key="2">
    <source>
        <dbReference type="ARBA" id="ARBA00010588"/>
    </source>
</evidence>
<dbReference type="GO" id="GO:0000774">
    <property type="term" value="F:adenyl-nucleotide exchange factor activity"/>
    <property type="evidence" value="ECO:0007669"/>
    <property type="project" value="TreeGrafter"/>
</dbReference>
<keyword evidence="9" id="KW-0325">Glycoprotein</keyword>